<dbReference type="Pfam" id="PF24284">
    <property type="entry name" value="DUF7472"/>
    <property type="match status" value="1"/>
</dbReference>
<dbReference type="InterPro" id="IPR055895">
    <property type="entry name" value="DUF7472"/>
</dbReference>
<dbReference type="AlphaFoldDB" id="A0AAV3T2H4"/>
<evidence type="ECO:0000313" key="2">
    <source>
        <dbReference type="EMBL" id="GAA0650513.1"/>
    </source>
</evidence>
<proteinExistence type="predicted"/>
<name>A0AAV3T2H4_9EURY</name>
<protein>
    <recommendedName>
        <fullName evidence="4">Transporter</fullName>
    </recommendedName>
</protein>
<evidence type="ECO:0000256" key="1">
    <source>
        <dbReference type="SAM" id="Phobius"/>
    </source>
</evidence>
<organism evidence="2 3">
    <name type="scientific">Salarchaeum japonicum</name>
    <dbReference type="NCBI Taxonomy" id="555573"/>
    <lineage>
        <taxon>Archaea</taxon>
        <taxon>Methanobacteriati</taxon>
        <taxon>Methanobacteriota</taxon>
        <taxon>Stenosarchaea group</taxon>
        <taxon>Halobacteria</taxon>
        <taxon>Halobacteriales</taxon>
        <taxon>Halobacteriaceae</taxon>
    </lineage>
</organism>
<keyword evidence="1" id="KW-1133">Transmembrane helix</keyword>
<dbReference type="RefSeq" id="WP_227261132.1">
    <property type="nucleotide sequence ID" value="NZ_BAAADU010000002.1"/>
</dbReference>
<evidence type="ECO:0000313" key="3">
    <source>
        <dbReference type="Proteomes" id="UP001500194"/>
    </source>
</evidence>
<evidence type="ECO:0008006" key="4">
    <source>
        <dbReference type="Google" id="ProtNLM"/>
    </source>
</evidence>
<keyword evidence="1" id="KW-0472">Membrane</keyword>
<reference evidence="2 3" key="1">
    <citation type="journal article" date="2019" name="Int. J. Syst. Evol. Microbiol.">
        <title>The Global Catalogue of Microorganisms (GCM) 10K type strain sequencing project: providing services to taxonomists for standard genome sequencing and annotation.</title>
        <authorList>
            <consortium name="The Broad Institute Genomics Platform"/>
            <consortium name="The Broad Institute Genome Sequencing Center for Infectious Disease"/>
            <person name="Wu L."/>
            <person name="Ma J."/>
        </authorList>
    </citation>
    <scope>NUCLEOTIDE SEQUENCE [LARGE SCALE GENOMIC DNA]</scope>
    <source>
        <strain evidence="2 3">JCM 16327</strain>
    </source>
</reference>
<dbReference type="Proteomes" id="UP001500194">
    <property type="component" value="Unassembled WGS sequence"/>
</dbReference>
<gene>
    <name evidence="2" type="ORF">GCM10009019_11690</name>
</gene>
<keyword evidence="3" id="KW-1185">Reference proteome</keyword>
<comment type="caution">
    <text evidence="2">The sequence shown here is derived from an EMBL/GenBank/DDBJ whole genome shotgun (WGS) entry which is preliminary data.</text>
</comment>
<dbReference type="GeneID" id="68571704"/>
<accession>A0AAV3T2H4</accession>
<feature type="transmembrane region" description="Helical" evidence="1">
    <location>
        <begin position="43"/>
        <end position="62"/>
    </location>
</feature>
<sequence length="66" mass="6879">MAFEREKLVEAGWATFGVVVFIAALVGTASVNGESLGRQGTLAVVGSLVLFLVVMGGIGFYLSTRD</sequence>
<feature type="transmembrane region" description="Helical" evidence="1">
    <location>
        <begin position="12"/>
        <end position="31"/>
    </location>
</feature>
<dbReference type="EMBL" id="BAAADU010000002">
    <property type="protein sequence ID" value="GAA0650513.1"/>
    <property type="molecule type" value="Genomic_DNA"/>
</dbReference>
<keyword evidence="1" id="KW-0812">Transmembrane</keyword>